<keyword evidence="5" id="KW-1185">Reference proteome</keyword>
<dbReference type="InterPro" id="IPR051984">
    <property type="entry name" value="Alsin"/>
</dbReference>
<organism evidence="4 5">
    <name type="scientific">Sphenodon punctatus</name>
    <name type="common">Tuatara</name>
    <name type="synonym">Hatteria punctata</name>
    <dbReference type="NCBI Taxonomy" id="8508"/>
    <lineage>
        <taxon>Eukaryota</taxon>
        <taxon>Metazoa</taxon>
        <taxon>Chordata</taxon>
        <taxon>Craniata</taxon>
        <taxon>Vertebrata</taxon>
        <taxon>Euteleostomi</taxon>
        <taxon>Lepidosauria</taxon>
        <taxon>Sphenodontia</taxon>
        <taxon>Sphenodontidae</taxon>
        <taxon>Sphenodon</taxon>
    </lineage>
</organism>
<dbReference type="SUPFAM" id="SSF82185">
    <property type="entry name" value="Histone H3 K4-specific methyltransferase SET7/9 N-terminal domain"/>
    <property type="match status" value="2"/>
</dbReference>
<dbReference type="PROSITE" id="PS51205">
    <property type="entry name" value="VPS9"/>
    <property type="match status" value="1"/>
</dbReference>
<dbReference type="InterPro" id="IPR003409">
    <property type="entry name" value="MORN"/>
</dbReference>
<dbReference type="GeneTree" id="ENSGT00940000161305"/>
<dbReference type="InterPro" id="IPR037191">
    <property type="entry name" value="VPS9_dom_sf"/>
</dbReference>
<name>A0A8D0G4E8_SPHPU</name>
<dbReference type="AlphaFoldDB" id="A0A8D0G4E8"/>
<dbReference type="PANTHER" id="PTHR46089:SF1">
    <property type="entry name" value="ALS2 C-TERMINAL-LIKE PROTEIN"/>
    <property type="match status" value="1"/>
</dbReference>
<feature type="domain" description="VPS9" evidence="3">
    <location>
        <begin position="725"/>
        <end position="873"/>
    </location>
</feature>
<dbReference type="GO" id="GO:0016197">
    <property type="term" value="P:endosomal transport"/>
    <property type="evidence" value="ECO:0007669"/>
    <property type="project" value="TreeGrafter"/>
</dbReference>
<feature type="compositionally biased region" description="Basic and acidic residues" evidence="2">
    <location>
        <begin position="1"/>
        <end position="13"/>
    </location>
</feature>
<evidence type="ECO:0000313" key="4">
    <source>
        <dbReference type="Ensembl" id="ENSSPUP00000000713.1"/>
    </source>
</evidence>
<evidence type="ECO:0000256" key="1">
    <source>
        <dbReference type="ARBA" id="ARBA00022737"/>
    </source>
</evidence>
<dbReference type="SUPFAM" id="SSF109993">
    <property type="entry name" value="VPS9 domain"/>
    <property type="match status" value="1"/>
</dbReference>
<dbReference type="GO" id="GO:0031410">
    <property type="term" value="C:cytoplasmic vesicle"/>
    <property type="evidence" value="ECO:0007669"/>
    <property type="project" value="TreeGrafter"/>
</dbReference>
<reference evidence="4" key="2">
    <citation type="submission" date="2025-09" db="UniProtKB">
        <authorList>
            <consortium name="Ensembl"/>
        </authorList>
    </citation>
    <scope>IDENTIFICATION</scope>
</reference>
<reference evidence="4" key="1">
    <citation type="submission" date="2025-08" db="UniProtKB">
        <authorList>
            <consortium name="Ensembl"/>
        </authorList>
    </citation>
    <scope>IDENTIFICATION</scope>
</reference>
<keyword evidence="1" id="KW-0677">Repeat</keyword>
<protein>
    <submittedName>
        <fullName evidence="4">ALS2 C-terminal like</fullName>
    </submittedName>
</protein>
<feature type="region of interest" description="Disordered" evidence="2">
    <location>
        <begin position="1"/>
        <end position="20"/>
    </location>
</feature>
<dbReference type="InterPro" id="IPR003123">
    <property type="entry name" value="VPS9"/>
</dbReference>
<dbReference type="GO" id="GO:0005085">
    <property type="term" value="F:guanyl-nucleotide exchange factor activity"/>
    <property type="evidence" value="ECO:0007669"/>
    <property type="project" value="TreeGrafter"/>
</dbReference>
<dbReference type="Proteomes" id="UP000694392">
    <property type="component" value="Unplaced"/>
</dbReference>
<proteinExistence type="predicted"/>
<dbReference type="Pfam" id="PF02493">
    <property type="entry name" value="MORN"/>
    <property type="match status" value="6"/>
</dbReference>
<dbReference type="SMART" id="SM00698">
    <property type="entry name" value="MORN"/>
    <property type="match status" value="6"/>
</dbReference>
<evidence type="ECO:0000256" key="2">
    <source>
        <dbReference type="SAM" id="MobiDB-lite"/>
    </source>
</evidence>
<dbReference type="Gene3D" id="2.20.110.10">
    <property type="entry name" value="Histone H3 K4-specific methyltransferase SET7/9 N-terminal domain"/>
    <property type="match status" value="4"/>
</dbReference>
<dbReference type="SMART" id="SM00167">
    <property type="entry name" value="VPS9"/>
    <property type="match status" value="1"/>
</dbReference>
<gene>
    <name evidence="4" type="primary">ALS2CL</name>
</gene>
<dbReference type="Gene3D" id="1.20.1050.80">
    <property type="entry name" value="VPS9 domain"/>
    <property type="match status" value="1"/>
</dbReference>
<evidence type="ECO:0000259" key="3">
    <source>
        <dbReference type="PROSITE" id="PS51205"/>
    </source>
</evidence>
<dbReference type="PANTHER" id="PTHR46089">
    <property type="entry name" value="ALSIN HOMOLOG"/>
    <property type="match status" value="1"/>
</dbReference>
<accession>A0A8D0G4E8</accession>
<evidence type="ECO:0000313" key="5">
    <source>
        <dbReference type="Proteomes" id="UP000694392"/>
    </source>
</evidence>
<sequence>MRDTAGCHQHIDDTELQNLSRSHPAAAYSVEQERGQNRSLWDSAYECSGAEGRCTIPPVSHAEFSRPVMSGTIQEQSCPPRRGPAGESPTSCGQHCQMLLKDLTKSEEWIDPSPTLGVDQKSYPGQKPDCKGSRKLMQSRCPWSCWATSHSITFPKRGREVLTGAAKQFTKLQSFISQVLDEACLTKSLWKTLGHKFTDVLRVPERRLLEDSKNLSVFPSTGRSDRLLLFNDVLVLIQVSRPGTDALHIVTPEEEFLLSAKDPQIRAVWQWKLNQAVHRVLNGKRDFPFWGNTSENWEPPVCRFFTYVFRAEGKLKNVVYEGEWCWGKPHGKGTLKWPDGRNHVGDFKNGLEDGFGICLIPHVSEDRYDCYKCHWKEGKMSGYGICEYGDETVYKGYFKDNLRQGFGILENPSSAKQPFKYTGHWENDKKSGYGAWDDKDRGERYIGMWQEDHRHGQGIVVMQSGVCYQRTFEMDRMVGSGILLLEDDSVYEGSFTQELMFVGKGKLTFLNGFTLEGTFSNKSGHGLQTQGILNTSGDQQDDKVTKVQLGMEEFPVEKRWWGIYDQFLEFTHSGCKGEMEETFLGFHVQTSKELQKSQESLFCERGPEEVSGKIEDVLEEIIQHQEMESMQCYLEKAMKSSLHPLGKLLKALLAAFQATYSGTGANKHLLTMAQEEVKHYAKKIWEFYWYALSVCCFCNAYDVILPLILPRFYPDLFLLYMLYHEKEDDLYCQGIIDLSIFSDTKLLELLEVQKRSLVKDRCFLSATECLQKLMTTVDPQEKLEILQKTCEEIENTVSRVLEKEYKLPMDDLLPLLMYVVSRAKIQRLGAEIHLIRDLMDPANEGGMYDFLLTALEVKEENIILGGEESYRFN</sequence>
<dbReference type="GO" id="GO:0031267">
    <property type="term" value="F:small GTPase binding"/>
    <property type="evidence" value="ECO:0007669"/>
    <property type="project" value="TreeGrafter"/>
</dbReference>
<dbReference type="Ensembl" id="ENSSPUT00000000754.1">
    <property type="protein sequence ID" value="ENSSPUP00000000713.1"/>
    <property type="gene ID" value="ENSSPUG00000000502.1"/>
</dbReference>
<dbReference type="Pfam" id="PF02204">
    <property type="entry name" value="VPS9"/>
    <property type="match status" value="1"/>
</dbReference>